<feature type="transmembrane region" description="Helical" evidence="1">
    <location>
        <begin position="103"/>
        <end position="123"/>
    </location>
</feature>
<evidence type="ECO:0000313" key="3">
    <source>
        <dbReference type="Proteomes" id="UP001221142"/>
    </source>
</evidence>
<keyword evidence="3" id="KW-1185">Reference proteome</keyword>
<accession>A0AAD7BNS9</accession>
<comment type="caution">
    <text evidence="2">The sequence shown here is derived from an EMBL/GenBank/DDBJ whole genome shotgun (WGS) entry which is preliminary data.</text>
</comment>
<feature type="transmembrane region" description="Helical" evidence="1">
    <location>
        <begin position="56"/>
        <end position="83"/>
    </location>
</feature>
<name>A0AAD7BNS9_9AGAR</name>
<gene>
    <name evidence="2" type="ORF">FB45DRAFT_1030165</name>
</gene>
<sequence>MPDITLVPANFISHVLDSFLYGIVVLLFIADVYFLATRRTLAGDSRPMRHHFTSLIFLGVTLLFLIITIHWVLVVYQAYFAFIHLGDAASERTFYGDLSQPSAIAKESMLFLSILLGDILVIYRLWIIWGGNRRVAVLPACTVLGDLGSVASIGLVYQLIHWGPKVISGLSSVRGWTGLGFGLSLLNNVYCTGFIAFRIWKSKPSTDSRLMSFLIILVESAALQTFWLTFAALTILARSDAEFFATDSFPPVIGIGNLLIHARVGLGWSQDTVPKHVGTPLSVAQTGVAV</sequence>
<dbReference type="AlphaFoldDB" id="A0AAD7BNS9"/>
<feature type="transmembrane region" description="Helical" evidence="1">
    <location>
        <begin position="135"/>
        <end position="160"/>
    </location>
</feature>
<dbReference type="EMBL" id="JARKIF010000012">
    <property type="protein sequence ID" value="KAJ7625837.1"/>
    <property type="molecule type" value="Genomic_DNA"/>
</dbReference>
<feature type="transmembrane region" description="Helical" evidence="1">
    <location>
        <begin position="212"/>
        <end position="236"/>
    </location>
</feature>
<proteinExistence type="predicted"/>
<keyword evidence="1" id="KW-1133">Transmembrane helix</keyword>
<keyword evidence="1" id="KW-0472">Membrane</keyword>
<reference evidence="2" key="1">
    <citation type="submission" date="2023-03" db="EMBL/GenBank/DDBJ databases">
        <title>Massive genome expansion in bonnet fungi (Mycena s.s.) driven by repeated elements and novel gene families across ecological guilds.</title>
        <authorList>
            <consortium name="Lawrence Berkeley National Laboratory"/>
            <person name="Harder C.B."/>
            <person name="Miyauchi S."/>
            <person name="Viragh M."/>
            <person name="Kuo A."/>
            <person name="Thoen E."/>
            <person name="Andreopoulos B."/>
            <person name="Lu D."/>
            <person name="Skrede I."/>
            <person name="Drula E."/>
            <person name="Henrissat B."/>
            <person name="Morin E."/>
            <person name="Kohler A."/>
            <person name="Barry K."/>
            <person name="LaButti K."/>
            <person name="Morin E."/>
            <person name="Salamov A."/>
            <person name="Lipzen A."/>
            <person name="Mereny Z."/>
            <person name="Hegedus B."/>
            <person name="Baldrian P."/>
            <person name="Stursova M."/>
            <person name="Weitz H."/>
            <person name="Taylor A."/>
            <person name="Grigoriev I.V."/>
            <person name="Nagy L.G."/>
            <person name="Martin F."/>
            <person name="Kauserud H."/>
        </authorList>
    </citation>
    <scope>NUCLEOTIDE SEQUENCE</scope>
    <source>
        <strain evidence="2">9284</strain>
    </source>
</reference>
<dbReference type="Proteomes" id="UP001221142">
    <property type="component" value="Unassembled WGS sequence"/>
</dbReference>
<keyword evidence="1" id="KW-0812">Transmembrane</keyword>
<evidence type="ECO:0000313" key="2">
    <source>
        <dbReference type="EMBL" id="KAJ7625837.1"/>
    </source>
</evidence>
<organism evidence="2 3">
    <name type="scientific">Roridomyces roridus</name>
    <dbReference type="NCBI Taxonomy" id="1738132"/>
    <lineage>
        <taxon>Eukaryota</taxon>
        <taxon>Fungi</taxon>
        <taxon>Dikarya</taxon>
        <taxon>Basidiomycota</taxon>
        <taxon>Agaricomycotina</taxon>
        <taxon>Agaricomycetes</taxon>
        <taxon>Agaricomycetidae</taxon>
        <taxon>Agaricales</taxon>
        <taxon>Marasmiineae</taxon>
        <taxon>Mycenaceae</taxon>
        <taxon>Roridomyces</taxon>
    </lineage>
</organism>
<feature type="transmembrane region" description="Helical" evidence="1">
    <location>
        <begin position="18"/>
        <end position="36"/>
    </location>
</feature>
<protein>
    <submittedName>
        <fullName evidence="2">Uncharacterized protein</fullName>
    </submittedName>
</protein>
<feature type="transmembrane region" description="Helical" evidence="1">
    <location>
        <begin position="180"/>
        <end position="200"/>
    </location>
</feature>
<evidence type="ECO:0000256" key="1">
    <source>
        <dbReference type="SAM" id="Phobius"/>
    </source>
</evidence>